<comment type="caution">
    <text evidence="8">The sequence shown here is derived from an EMBL/GenBank/DDBJ whole genome shotgun (WGS) entry which is preliminary data.</text>
</comment>
<feature type="chain" id="PRO_5045446423" evidence="6">
    <location>
        <begin position="28"/>
        <end position="175"/>
    </location>
</feature>
<dbReference type="InterPro" id="IPR014755">
    <property type="entry name" value="Cu-Rt/internalin_Ig-like"/>
</dbReference>
<keyword evidence="3 6" id="KW-0732">Signal</keyword>
<comment type="subcellular location">
    <subcellularLocation>
        <location evidence="1">Cell envelope</location>
    </subcellularLocation>
</comment>
<reference evidence="8 9" key="1">
    <citation type="submission" date="2022-06" db="EMBL/GenBank/DDBJ databases">
        <title>Mycolicibacterium sp. CAU 1645 isolated from seawater.</title>
        <authorList>
            <person name="Kim W."/>
        </authorList>
    </citation>
    <scope>NUCLEOTIDE SEQUENCE [LARGE SCALE GENOMIC DNA]</scope>
    <source>
        <strain evidence="8 9">CAU 1645</strain>
    </source>
</reference>
<keyword evidence="4" id="KW-0186">Copper</keyword>
<keyword evidence="5" id="KW-0812">Transmembrane</keyword>
<sequence>MLLLRWLVAVAAVLVSVSTASPAFAHAALISSDPADGAELDTPPTRITLTFNQDIERQFATVTVSGPDGTPYADGAVRVDGPTVVVDVKPLGAAAAYAVAYRVISADGHPISGKYSFQLTRAAPTVTSSAAPTASAAPAAAAPAESDERGFPAWIAVAAAVVLAGLAVVMVRRRG</sequence>
<feature type="domain" description="CopC" evidence="7">
    <location>
        <begin position="26"/>
        <end position="118"/>
    </location>
</feature>
<dbReference type="Pfam" id="PF04234">
    <property type="entry name" value="CopC"/>
    <property type="match status" value="1"/>
</dbReference>
<dbReference type="InterPro" id="IPR007348">
    <property type="entry name" value="CopC_dom"/>
</dbReference>
<evidence type="ECO:0000256" key="4">
    <source>
        <dbReference type="ARBA" id="ARBA00023008"/>
    </source>
</evidence>
<feature type="signal peptide" evidence="6">
    <location>
        <begin position="1"/>
        <end position="27"/>
    </location>
</feature>
<proteinExistence type="predicted"/>
<name>A0ABT1LZ67_9MYCO</name>
<dbReference type="InterPro" id="IPR014756">
    <property type="entry name" value="Ig_E-set"/>
</dbReference>
<keyword evidence="5" id="KW-0472">Membrane</keyword>
<evidence type="ECO:0000256" key="2">
    <source>
        <dbReference type="ARBA" id="ARBA00022723"/>
    </source>
</evidence>
<dbReference type="PANTHER" id="PTHR34820:SF4">
    <property type="entry name" value="INNER MEMBRANE PROTEIN YEBZ"/>
    <property type="match status" value="1"/>
</dbReference>
<evidence type="ECO:0000256" key="1">
    <source>
        <dbReference type="ARBA" id="ARBA00004196"/>
    </source>
</evidence>
<evidence type="ECO:0000256" key="5">
    <source>
        <dbReference type="SAM" id="Phobius"/>
    </source>
</evidence>
<dbReference type="Gene3D" id="2.60.40.1220">
    <property type="match status" value="1"/>
</dbReference>
<evidence type="ECO:0000259" key="7">
    <source>
        <dbReference type="Pfam" id="PF04234"/>
    </source>
</evidence>
<dbReference type="RefSeq" id="WP_255058902.1">
    <property type="nucleotide sequence ID" value="NZ_JANDBD010000002.1"/>
</dbReference>
<keyword evidence="2" id="KW-0479">Metal-binding</keyword>
<feature type="transmembrane region" description="Helical" evidence="5">
    <location>
        <begin position="151"/>
        <end position="171"/>
    </location>
</feature>
<keyword evidence="5" id="KW-1133">Transmembrane helix</keyword>
<evidence type="ECO:0000256" key="6">
    <source>
        <dbReference type="SAM" id="SignalP"/>
    </source>
</evidence>
<protein>
    <submittedName>
        <fullName evidence="8">Copper resistance protein CopC</fullName>
    </submittedName>
</protein>
<dbReference type="EMBL" id="JANDBD010000002">
    <property type="protein sequence ID" value="MCP9271822.1"/>
    <property type="molecule type" value="Genomic_DNA"/>
</dbReference>
<keyword evidence="9" id="KW-1185">Reference proteome</keyword>
<accession>A0ABT1LZ67</accession>
<evidence type="ECO:0000313" key="8">
    <source>
        <dbReference type="EMBL" id="MCP9271822.1"/>
    </source>
</evidence>
<organism evidence="8 9">
    <name type="scientific">Mycolicibacterium arenosum</name>
    <dbReference type="NCBI Taxonomy" id="2952157"/>
    <lineage>
        <taxon>Bacteria</taxon>
        <taxon>Bacillati</taxon>
        <taxon>Actinomycetota</taxon>
        <taxon>Actinomycetes</taxon>
        <taxon>Mycobacteriales</taxon>
        <taxon>Mycobacteriaceae</taxon>
        <taxon>Mycolicibacterium</taxon>
    </lineage>
</organism>
<dbReference type="InterPro" id="IPR032694">
    <property type="entry name" value="CopC/D"/>
</dbReference>
<gene>
    <name evidence="8" type="ORF">NM203_06460</name>
</gene>
<dbReference type="Proteomes" id="UP001651690">
    <property type="component" value="Unassembled WGS sequence"/>
</dbReference>
<dbReference type="SUPFAM" id="SSF81296">
    <property type="entry name" value="E set domains"/>
    <property type="match status" value="1"/>
</dbReference>
<dbReference type="PANTHER" id="PTHR34820">
    <property type="entry name" value="INNER MEMBRANE PROTEIN YEBZ"/>
    <property type="match status" value="1"/>
</dbReference>
<evidence type="ECO:0000313" key="9">
    <source>
        <dbReference type="Proteomes" id="UP001651690"/>
    </source>
</evidence>
<evidence type="ECO:0000256" key="3">
    <source>
        <dbReference type="ARBA" id="ARBA00022729"/>
    </source>
</evidence>